<dbReference type="Proteomes" id="UP000002630">
    <property type="component" value="Linkage Group LG01"/>
</dbReference>
<dbReference type="InterPro" id="IPR023210">
    <property type="entry name" value="NADP_OxRdtase_dom"/>
</dbReference>
<dbReference type="GO" id="GO:0016491">
    <property type="term" value="F:oxidoreductase activity"/>
    <property type="evidence" value="ECO:0007669"/>
    <property type="project" value="UniProtKB-KW"/>
</dbReference>
<dbReference type="FunCoup" id="D8LAT8">
    <property type="interactions" value="37"/>
</dbReference>
<reference evidence="3 4" key="1">
    <citation type="journal article" date="2010" name="Nature">
        <title>The Ectocarpus genome and the independent evolution of multicellularity in brown algae.</title>
        <authorList>
            <person name="Cock J.M."/>
            <person name="Sterck L."/>
            <person name="Rouze P."/>
            <person name="Scornet D."/>
            <person name="Allen A.E."/>
            <person name="Amoutzias G."/>
            <person name="Anthouard V."/>
            <person name="Artiguenave F."/>
            <person name="Aury J.M."/>
            <person name="Badger J.H."/>
            <person name="Beszteri B."/>
            <person name="Billiau K."/>
            <person name="Bonnet E."/>
            <person name="Bothwell J.H."/>
            <person name="Bowler C."/>
            <person name="Boyen C."/>
            <person name="Brownlee C."/>
            <person name="Carrano C.J."/>
            <person name="Charrier B."/>
            <person name="Cho G.Y."/>
            <person name="Coelho S.M."/>
            <person name="Collen J."/>
            <person name="Corre E."/>
            <person name="Da Silva C."/>
            <person name="Delage L."/>
            <person name="Delaroque N."/>
            <person name="Dittami S.M."/>
            <person name="Doulbeau S."/>
            <person name="Elias M."/>
            <person name="Farnham G."/>
            <person name="Gachon C.M."/>
            <person name="Gschloessl B."/>
            <person name="Heesch S."/>
            <person name="Jabbari K."/>
            <person name="Jubin C."/>
            <person name="Kawai H."/>
            <person name="Kimura K."/>
            <person name="Kloareg B."/>
            <person name="Kupper F.C."/>
            <person name="Lang D."/>
            <person name="Le Bail A."/>
            <person name="Leblanc C."/>
            <person name="Lerouge P."/>
            <person name="Lohr M."/>
            <person name="Lopez P.J."/>
            <person name="Martens C."/>
            <person name="Maumus F."/>
            <person name="Michel G."/>
            <person name="Miranda-Saavedra D."/>
            <person name="Morales J."/>
            <person name="Moreau H."/>
            <person name="Motomura T."/>
            <person name="Nagasato C."/>
            <person name="Napoli C.A."/>
            <person name="Nelson D.R."/>
            <person name="Nyvall-Collen P."/>
            <person name="Peters A.F."/>
            <person name="Pommier C."/>
            <person name="Potin P."/>
            <person name="Poulain J."/>
            <person name="Quesneville H."/>
            <person name="Read B."/>
            <person name="Rensing S.A."/>
            <person name="Ritter A."/>
            <person name="Rousvoal S."/>
            <person name="Samanta M."/>
            <person name="Samson G."/>
            <person name="Schroeder D.C."/>
            <person name="Segurens B."/>
            <person name="Strittmatter M."/>
            <person name="Tonon T."/>
            <person name="Tregear J.W."/>
            <person name="Valentin K."/>
            <person name="von Dassow P."/>
            <person name="Yamagishi T."/>
            <person name="Van de Peer Y."/>
            <person name="Wincker P."/>
        </authorList>
    </citation>
    <scope>NUCLEOTIDE SEQUENCE [LARGE SCALE GENOMIC DNA]</scope>
    <source>
        <strain evidence="4">Ec32 / CCAP1310/4</strain>
    </source>
</reference>
<evidence type="ECO:0000256" key="1">
    <source>
        <dbReference type="ARBA" id="ARBA00023002"/>
    </source>
</evidence>
<dbReference type="Pfam" id="PF00248">
    <property type="entry name" value="Aldo_ket_red"/>
    <property type="match status" value="1"/>
</dbReference>
<evidence type="ECO:0000259" key="2">
    <source>
        <dbReference type="Pfam" id="PF00248"/>
    </source>
</evidence>
<keyword evidence="1" id="KW-0560">Oxidoreductase</keyword>
<dbReference type="Gene3D" id="3.20.20.100">
    <property type="entry name" value="NADP-dependent oxidoreductase domain"/>
    <property type="match status" value="1"/>
</dbReference>
<evidence type="ECO:0000313" key="3">
    <source>
        <dbReference type="EMBL" id="CBN76447.1"/>
    </source>
</evidence>
<dbReference type="InParanoid" id="D8LAT8"/>
<gene>
    <name evidence="3" type="ORF">Esi_0000_0021</name>
</gene>
<feature type="domain" description="NADP-dependent oxidoreductase" evidence="2">
    <location>
        <begin position="36"/>
        <end position="366"/>
    </location>
</feature>
<dbReference type="STRING" id="2880.D8LAT8"/>
<dbReference type="InterPro" id="IPR020471">
    <property type="entry name" value="AKR"/>
</dbReference>
<accession>D8LAT8</accession>
<sequence>MSLGLRDGDVFWAKELRLGMEYSRLGKSDLVVSKACLGTMTWGEQNNDEEAFEQCNMAFHEFGVNFIDAAEMYPVPPKPETQGRTEIALGKWLKSVARHNVVVATKVAGRSDRLTWLRDDGKGTRVNRKNIIEAVDKSLKRLDTDYIDLLQIHWPDRAVPLFGANERYDVAKEQDDDTSFEEQLEVMDELCRAGKVRAIGTSNDTPYGITKMAQLGERLGYPRVASVQNNYNMLSRADVELSSMPETCSRANADVSYLAYSPLAGGVLSGKYLDPDVPVPDARLNKFPGYYARYRTPECIECTARYAKIAADIGLTPAQMALAWVYSREFITSTIVGATTIESLRENLRALNCPVTEEAHEKIVAVHEEFRDPTKTKRELLPKFVFNSSKLPPLERN</sequence>
<dbReference type="CDD" id="cd19094">
    <property type="entry name" value="AKR_Tas-like"/>
    <property type="match status" value="1"/>
</dbReference>
<dbReference type="PANTHER" id="PTHR43364">
    <property type="entry name" value="NADH-SPECIFIC METHYLGLYOXAL REDUCTASE-RELATED"/>
    <property type="match status" value="1"/>
</dbReference>
<dbReference type="EMBL" id="FN649726">
    <property type="protein sequence ID" value="CBN76447.1"/>
    <property type="molecule type" value="Genomic_DNA"/>
</dbReference>
<dbReference type="OMA" id="YLPWSPL"/>
<dbReference type="InterPro" id="IPR036812">
    <property type="entry name" value="NAD(P)_OxRdtase_dom_sf"/>
</dbReference>
<dbReference type="EMBL" id="FN647682">
    <property type="protein sequence ID" value="CBN76447.1"/>
    <property type="molecule type" value="Genomic_DNA"/>
</dbReference>
<evidence type="ECO:0000313" key="4">
    <source>
        <dbReference type="Proteomes" id="UP000002630"/>
    </source>
</evidence>
<dbReference type="SUPFAM" id="SSF51430">
    <property type="entry name" value="NAD(P)-linked oxidoreductase"/>
    <property type="match status" value="1"/>
</dbReference>
<keyword evidence="4" id="KW-1185">Reference proteome</keyword>
<dbReference type="AlphaFoldDB" id="D8LAT8"/>
<dbReference type="PRINTS" id="PR00069">
    <property type="entry name" value="ALDKETRDTASE"/>
</dbReference>
<dbReference type="OrthoDB" id="2310150at2759"/>
<organism evidence="3 4">
    <name type="scientific">Ectocarpus siliculosus</name>
    <name type="common">Brown alga</name>
    <name type="synonym">Conferva siliculosa</name>
    <dbReference type="NCBI Taxonomy" id="2880"/>
    <lineage>
        <taxon>Eukaryota</taxon>
        <taxon>Sar</taxon>
        <taxon>Stramenopiles</taxon>
        <taxon>Ochrophyta</taxon>
        <taxon>PX clade</taxon>
        <taxon>Phaeophyceae</taxon>
        <taxon>Ectocarpales</taxon>
        <taxon>Ectocarpaceae</taxon>
        <taxon>Ectocarpus</taxon>
    </lineage>
</organism>
<dbReference type="InterPro" id="IPR050523">
    <property type="entry name" value="AKR_Detox_Biosynth"/>
</dbReference>
<protein>
    <recommendedName>
        <fullName evidence="2">NADP-dependent oxidoreductase domain-containing protein</fullName>
    </recommendedName>
</protein>
<proteinExistence type="predicted"/>
<dbReference type="PANTHER" id="PTHR43364:SF4">
    <property type="entry name" value="NAD(P)-LINKED OXIDOREDUCTASE SUPERFAMILY PROTEIN"/>
    <property type="match status" value="1"/>
</dbReference>
<dbReference type="eggNOG" id="KOG1575">
    <property type="taxonomic scope" value="Eukaryota"/>
</dbReference>
<name>D8LAT8_ECTSI</name>